<evidence type="ECO:0000313" key="12">
    <source>
        <dbReference type="Proteomes" id="UP000199379"/>
    </source>
</evidence>
<keyword evidence="12" id="KW-1185">Reference proteome</keyword>
<dbReference type="GO" id="GO:0005886">
    <property type="term" value="C:plasma membrane"/>
    <property type="evidence" value="ECO:0007669"/>
    <property type="project" value="UniProtKB-SubCell"/>
</dbReference>
<dbReference type="PANTHER" id="PTHR35011">
    <property type="entry name" value="2,3-DIKETO-L-GULONATE TRAP TRANSPORTER SMALL PERMEASE PROTEIN YIAM"/>
    <property type="match status" value="1"/>
</dbReference>
<protein>
    <recommendedName>
        <fullName evidence="9">TRAP transporter small permease protein</fullName>
    </recommendedName>
</protein>
<dbReference type="InterPro" id="IPR055348">
    <property type="entry name" value="DctQ"/>
</dbReference>
<evidence type="ECO:0000259" key="10">
    <source>
        <dbReference type="Pfam" id="PF04290"/>
    </source>
</evidence>
<accession>A0A1H6ZR14</accession>
<dbReference type="GO" id="GO:0015740">
    <property type="term" value="P:C4-dicarboxylate transport"/>
    <property type="evidence" value="ECO:0007669"/>
    <property type="project" value="TreeGrafter"/>
</dbReference>
<reference evidence="11 12" key="1">
    <citation type="submission" date="2016-10" db="EMBL/GenBank/DDBJ databases">
        <authorList>
            <person name="de Groot N.N."/>
        </authorList>
    </citation>
    <scope>NUCLEOTIDE SEQUENCE [LARGE SCALE GENOMIC DNA]</scope>
    <source>
        <strain evidence="11 12">DSM 29340</strain>
    </source>
</reference>
<comment type="subunit">
    <text evidence="9">The complex comprises the extracytoplasmic solute receptor protein and the two transmembrane proteins.</text>
</comment>
<dbReference type="OrthoDB" id="4964541at2"/>
<keyword evidence="3" id="KW-1003">Cell membrane</keyword>
<feature type="transmembrane region" description="Helical" evidence="9">
    <location>
        <begin position="12"/>
        <end position="33"/>
    </location>
</feature>
<keyword evidence="5 9" id="KW-0812">Transmembrane</keyword>
<feature type="transmembrane region" description="Helical" evidence="9">
    <location>
        <begin position="48"/>
        <end position="70"/>
    </location>
</feature>
<evidence type="ECO:0000256" key="4">
    <source>
        <dbReference type="ARBA" id="ARBA00022519"/>
    </source>
</evidence>
<comment type="function">
    <text evidence="9">Part of the tripartite ATP-independent periplasmic (TRAP) transport system.</text>
</comment>
<proteinExistence type="inferred from homology"/>
<keyword evidence="7 9" id="KW-0472">Membrane</keyword>
<keyword evidence="2 9" id="KW-0813">Transport</keyword>
<dbReference type="AlphaFoldDB" id="A0A1H6ZR14"/>
<feature type="transmembrane region" description="Helical" evidence="9">
    <location>
        <begin position="90"/>
        <end position="111"/>
    </location>
</feature>
<comment type="similarity">
    <text evidence="8 9">Belongs to the TRAP transporter small permease family.</text>
</comment>
<gene>
    <name evidence="11" type="ORF">SAMN05444007_105120</name>
</gene>
<comment type="subcellular location">
    <subcellularLocation>
        <location evidence="1 9">Cell inner membrane</location>
        <topology evidence="1 9">Multi-pass membrane protein</topology>
    </subcellularLocation>
</comment>
<dbReference type="Pfam" id="PF04290">
    <property type="entry name" value="DctQ"/>
    <property type="match status" value="1"/>
</dbReference>
<feature type="transmembrane region" description="Helical" evidence="9">
    <location>
        <begin position="146"/>
        <end position="168"/>
    </location>
</feature>
<evidence type="ECO:0000256" key="2">
    <source>
        <dbReference type="ARBA" id="ARBA00022448"/>
    </source>
</evidence>
<dbReference type="RefSeq" id="WP_092365913.1">
    <property type="nucleotide sequence ID" value="NZ_BMGV01000005.1"/>
</dbReference>
<evidence type="ECO:0000256" key="8">
    <source>
        <dbReference type="ARBA" id="ARBA00038436"/>
    </source>
</evidence>
<dbReference type="EMBL" id="FNYD01000005">
    <property type="protein sequence ID" value="SEJ52050.1"/>
    <property type="molecule type" value="Genomic_DNA"/>
</dbReference>
<keyword evidence="6 9" id="KW-1133">Transmembrane helix</keyword>
<evidence type="ECO:0000256" key="1">
    <source>
        <dbReference type="ARBA" id="ARBA00004429"/>
    </source>
</evidence>
<evidence type="ECO:0000256" key="9">
    <source>
        <dbReference type="RuleBase" id="RU369079"/>
    </source>
</evidence>
<feature type="domain" description="Tripartite ATP-independent periplasmic transporters DctQ component" evidence="10">
    <location>
        <begin position="25"/>
        <end position="169"/>
    </location>
</feature>
<evidence type="ECO:0000256" key="7">
    <source>
        <dbReference type="ARBA" id="ARBA00023136"/>
    </source>
</evidence>
<name>A0A1H6ZR14_9RHOB</name>
<evidence type="ECO:0000256" key="5">
    <source>
        <dbReference type="ARBA" id="ARBA00022692"/>
    </source>
</evidence>
<evidence type="ECO:0000256" key="6">
    <source>
        <dbReference type="ARBA" id="ARBA00022989"/>
    </source>
</evidence>
<dbReference type="GO" id="GO:0022857">
    <property type="term" value="F:transmembrane transporter activity"/>
    <property type="evidence" value="ECO:0007669"/>
    <property type="project" value="UniProtKB-UniRule"/>
</dbReference>
<dbReference type="Proteomes" id="UP000199379">
    <property type="component" value="Unassembled WGS sequence"/>
</dbReference>
<keyword evidence="4 9" id="KW-0997">Cell inner membrane</keyword>
<sequence length="180" mass="20023">MLYRASSIWARVEITAAATLAASVTGLILLNVVTRAAGNAIYWVDEAAIYAMVWMTVLAASAALHFRSAIAVTVVKEILPHHACRWLDRFVDLTAFVFACLMVWICLRWFMPLQLMQTGWDVKAFQGQTFNFIYAEPTNTLGLPKVWVWLVMPLFTLGALLHSAANLLHPEATPRSEGDA</sequence>
<dbReference type="STRING" id="1227549.SAMN05444007_105120"/>
<evidence type="ECO:0000313" key="11">
    <source>
        <dbReference type="EMBL" id="SEJ52050.1"/>
    </source>
</evidence>
<evidence type="ECO:0000256" key="3">
    <source>
        <dbReference type="ARBA" id="ARBA00022475"/>
    </source>
</evidence>
<dbReference type="InterPro" id="IPR007387">
    <property type="entry name" value="TRAP_DctQ"/>
</dbReference>
<dbReference type="PANTHER" id="PTHR35011:SF2">
    <property type="entry name" value="2,3-DIKETO-L-GULONATE TRAP TRANSPORTER SMALL PERMEASE PROTEIN YIAM"/>
    <property type="match status" value="1"/>
</dbReference>
<organism evidence="11 12">
    <name type="scientific">Cribrihabitans marinus</name>
    <dbReference type="NCBI Taxonomy" id="1227549"/>
    <lineage>
        <taxon>Bacteria</taxon>
        <taxon>Pseudomonadati</taxon>
        <taxon>Pseudomonadota</taxon>
        <taxon>Alphaproteobacteria</taxon>
        <taxon>Rhodobacterales</taxon>
        <taxon>Paracoccaceae</taxon>
        <taxon>Cribrihabitans</taxon>
    </lineage>
</organism>